<dbReference type="InterPro" id="IPR001128">
    <property type="entry name" value="Cyt_P450"/>
</dbReference>
<keyword evidence="3 8" id="KW-0349">Heme</keyword>
<gene>
    <name evidence="9" type="ORF">V6N11_070265</name>
</gene>
<comment type="cofactor">
    <cofactor evidence="1">
        <name>heme</name>
        <dbReference type="ChEBI" id="CHEBI:30413"/>
    </cofactor>
</comment>
<evidence type="ECO:0000256" key="5">
    <source>
        <dbReference type="ARBA" id="ARBA00022723"/>
    </source>
</evidence>
<accession>A0ABR2QEL1</accession>
<proteinExistence type="inferred from homology"/>
<dbReference type="PRINTS" id="PR00463">
    <property type="entry name" value="EP450I"/>
</dbReference>
<dbReference type="InterPro" id="IPR017972">
    <property type="entry name" value="Cyt_P450_CS"/>
</dbReference>
<comment type="caution">
    <text evidence="9">The sequence shown here is derived from an EMBL/GenBank/DDBJ whole genome shotgun (WGS) entry which is preliminary data.</text>
</comment>
<evidence type="ECO:0008006" key="11">
    <source>
        <dbReference type="Google" id="ProtNLM"/>
    </source>
</evidence>
<comment type="subcellular location">
    <subcellularLocation>
        <location evidence="2">Membrane</location>
        <topology evidence="2">Single-pass membrane protein</topology>
    </subcellularLocation>
</comment>
<evidence type="ECO:0000256" key="3">
    <source>
        <dbReference type="ARBA" id="ARBA00022617"/>
    </source>
</evidence>
<protein>
    <recommendedName>
        <fullName evidence="11">Cytochrome P450</fullName>
    </recommendedName>
</protein>
<keyword evidence="8" id="KW-0560">Oxidoreductase</keyword>
<dbReference type="InterPro" id="IPR002401">
    <property type="entry name" value="Cyt_P450_E_grp-I"/>
</dbReference>
<reference evidence="9 10" key="1">
    <citation type="journal article" date="2024" name="G3 (Bethesda)">
        <title>Genome assembly of Hibiscus sabdariffa L. provides insights into metabolisms of medicinal natural products.</title>
        <authorList>
            <person name="Kim T."/>
        </authorList>
    </citation>
    <scope>NUCLEOTIDE SEQUENCE [LARGE SCALE GENOMIC DNA]</scope>
    <source>
        <strain evidence="9">TK-2024</strain>
        <tissue evidence="9">Old leaves</tissue>
    </source>
</reference>
<evidence type="ECO:0000256" key="7">
    <source>
        <dbReference type="ARBA" id="ARBA00023136"/>
    </source>
</evidence>
<evidence type="ECO:0000313" key="10">
    <source>
        <dbReference type="Proteomes" id="UP001396334"/>
    </source>
</evidence>
<dbReference type="PROSITE" id="PS00086">
    <property type="entry name" value="CYTOCHROME_P450"/>
    <property type="match status" value="1"/>
</dbReference>
<dbReference type="Gene3D" id="1.10.630.10">
    <property type="entry name" value="Cytochrome P450"/>
    <property type="match status" value="1"/>
</dbReference>
<comment type="similarity">
    <text evidence="8">Belongs to the cytochrome P450 family.</text>
</comment>
<keyword evidence="4" id="KW-0812">Transmembrane</keyword>
<evidence type="ECO:0000313" key="9">
    <source>
        <dbReference type="EMBL" id="KAK8999087.1"/>
    </source>
</evidence>
<dbReference type="Pfam" id="PF00067">
    <property type="entry name" value="p450"/>
    <property type="match status" value="1"/>
</dbReference>
<keyword evidence="7" id="KW-0472">Membrane</keyword>
<keyword evidence="6" id="KW-1133">Transmembrane helix</keyword>
<dbReference type="PRINTS" id="PR00385">
    <property type="entry name" value="P450"/>
</dbReference>
<dbReference type="CDD" id="cd11075">
    <property type="entry name" value="CYP77_89"/>
    <property type="match status" value="1"/>
</dbReference>
<name>A0ABR2QEL1_9ROSI</name>
<keyword evidence="10" id="KW-1185">Reference proteome</keyword>
<evidence type="ECO:0000256" key="6">
    <source>
        <dbReference type="ARBA" id="ARBA00022989"/>
    </source>
</evidence>
<keyword evidence="8" id="KW-0503">Monooxygenase</keyword>
<organism evidence="9 10">
    <name type="scientific">Hibiscus sabdariffa</name>
    <name type="common">roselle</name>
    <dbReference type="NCBI Taxonomy" id="183260"/>
    <lineage>
        <taxon>Eukaryota</taxon>
        <taxon>Viridiplantae</taxon>
        <taxon>Streptophyta</taxon>
        <taxon>Embryophyta</taxon>
        <taxon>Tracheophyta</taxon>
        <taxon>Spermatophyta</taxon>
        <taxon>Magnoliopsida</taxon>
        <taxon>eudicotyledons</taxon>
        <taxon>Gunneridae</taxon>
        <taxon>Pentapetalae</taxon>
        <taxon>rosids</taxon>
        <taxon>malvids</taxon>
        <taxon>Malvales</taxon>
        <taxon>Malvaceae</taxon>
        <taxon>Malvoideae</taxon>
        <taxon>Hibiscus</taxon>
    </lineage>
</organism>
<dbReference type="InterPro" id="IPR051103">
    <property type="entry name" value="Plant_metabolite_P450s"/>
</dbReference>
<dbReference type="InterPro" id="IPR036396">
    <property type="entry name" value="Cyt_P450_sf"/>
</dbReference>
<dbReference type="PANTHER" id="PTHR24298:SF800">
    <property type="entry name" value="CYTOCHROME P450 89A2-RELATED"/>
    <property type="match status" value="1"/>
</dbReference>
<evidence type="ECO:0000256" key="1">
    <source>
        <dbReference type="ARBA" id="ARBA00001971"/>
    </source>
</evidence>
<dbReference type="PANTHER" id="PTHR24298">
    <property type="entry name" value="FLAVONOID 3'-MONOOXYGENASE-RELATED"/>
    <property type="match status" value="1"/>
</dbReference>
<dbReference type="Proteomes" id="UP001396334">
    <property type="component" value="Unassembled WGS sequence"/>
</dbReference>
<evidence type="ECO:0000256" key="8">
    <source>
        <dbReference type="RuleBase" id="RU000461"/>
    </source>
</evidence>
<keyword evidence="8" id="KW-0408">Iron</keyword>
<evidence type="ECO:0000256" key="4">
    <source>
        <dbReference type="ARBA" id="ARBA00022692"/>
    </source>
</evidence>
<dbReference type="SUPFAM" id="SSF48264">
    <property type="entry name" value="Cytochrome P450"/>
    <property type="match status" value="1"/>
</dbReference>
<keyword evidence="5 8" id="KW-0479">Metal-binding</keyword>
<evidence type="ECO:0000256" key="2">
    <source>
        <dbReference type="ARBA" id="ARBA00004167"/>
    </source>
</evidence>
<sequence length="504" mass="57217">MESWFLIISSLCIVAILKALLDFIFPQNKHSPSLPPGPPVFPFIGNALWLRKSSSQLQLLRHKYGAMLTLHIGSRPAIFITDHSLAHQALVTHGAVFADRPSLSSTAEIYTSNQHTISSAGYGQTWRVLRRNITTQILSLSRIRSYSPARKWVLNILKNRLAAESGIGGEPVRLVDHFRYAMFCLSAIMCFGDKLDEDRIREIDGLERELQSALVNFNVLNVWPSVTRVLFYKLWRKFLKTRQRQENIFIPLIRARRNMGNHGDDQFNLSYVDSLLELQLPEEKRGLTESEMVSLCSEFLNAGTDTTSTALQWIMANLVKHPDVQEKLFMEIKGVAGEEEKEEIGEDDLQKMPYLKAVVLEGLRRHPPVHILVPHRVTRDFLLNGYLLPKKSSVHFMVSAIGLDPKLWEDPMAFRPERFLDGEEPVDITGRKGIKMMPFGAGRRACPGSGLAVLYLEYFVANLIWSFEWKAVGEDGVDLSEKTMFTTAMKTPLKVHLSSRSTKL</sequence>
<dbReference type="EMBL" id="JBBPBN010000040">
    <property type="protein sequence ID" value="KAK8999087.1"/>
    <property type="molecule type" value="Genomic_DNA"/>
</dbReference>